<keyword evidence="2" id="KW-1185">Reference proteome</keyword>
<proteinExistence type="predicted"/>
<dbReference type="VEuPathDB" id="TrichDB:TRFO_37038"/>
<dbReference type="Proteomes" id="UP000179807">
    <property type="component" value="Unassembled WGS sequence"/>
</dbReference>
<dbReference type="RefSeq" id="XP_068349891.1">
    <property type="nucleotide sequence ID" value="XM_068511196.1"/>
</dbReference>
<reference evidence="1" key="1">
    <citation type="submission" date="2016-10" db="EMBL/GenBank/DDBJ databases">
        <authorList>
            <person name="Benchimol M."/>
            <person name="Almeida L.G."/>
            <person name="Vasconcelos A.T."/>
            <person name="Perreira-Neves A."/>
            <person name="Rosa I.A."/>
            <person name="Tasca T."/>
            <person name="Bogo M.R."/>
            <person name="de Souza W."/>
        </authorList>
    </citation>
    <scope>NUCLEOTIDE SEQUENCE [LARGE SCALE GENOMIC DNA]</scope>
    <source>
        <strain evidence="1">K</strain>
    </source>
</reference>
<dbReference type="GeneID" id="94845900"/>
<protein>
    <submittedName>
        <fullName evidence="1">Uncharacterized protein</fullName>
    </submittedName>
</protein>
<accession>A0A1J4JC26</accession>
<sequence length="162" mass="18339">MFLLDLSTHAINKALKSVTFIETAVTVLPKRNKLSEDEEIQICSLTREQLYINNCISETNIGDIVGELCKKRTEVHAINCSILAKGINNSRSNISFDEVETYLTLIDEMMKDPFDPLPINFDETGFGKRPEKGECMYVYIHQNCSIKASSRENTDAYHISVV</sequence>
<name>A0A1J4JC26_9EUKA</name>
<comment type="caution">
    <text evidence="1">The sequence shown here is derived from an EMBL/GenBank/DDBJ whole genome shotgun (WGS) entry which is preliminary data.</text>
</comment>
<gene>
    <name evidence="1" type="ORF">TRFO_37038</name>
</gene>
<dbReference type="EMBL" id="MLAK01001155">
    <property type="protein sequence ID" value="OHS96754.1"/>
    <property type="molecule type" value="Genomic_DNA"/>
</dbReference>
<evidence type="ECO:0000313" key="2">
    <source>
        <dbReference type="Proteomes" id="UP000179807"/>
    </source>
</evidence>
<dbReference type="AlphaFoldDB" id="A0A1J4JC26"/>
<organism evidence="1 2">
    <name type="scientific">Tritrichomonas foetus</name>
    <dbReference type="NCBI Taxonomy" id="1144522"/>
    <lineage>
        <taxon>Eukaryota</taxon>
        <taxon>Metamonada</taxon>
        <taxon>Parabasalia</taxon>
        <taxon>Tritrichomonadida</taxon>
        <taxon>Tritrichomonadidae</taxon>
        <taxon>Tritrichomonas</taxon>
    </lineage>
</organism>
<evidence type="ECO:0000313" key="1">
    <source>
        <dbReference type="EMBL" id="OHS96754.1"/>
    </source>
</evidence>